<dbReference type="PANTHER" id="PTHR48106">
    <property type="entry name" value="QUINONE OXIDOREDUCTASE PIG3-RELATED"/>
    <property type="match status" value="1"/>
</dbReference>
<dbReference type="InterPro" id="IPR020843">
    <property type="entry name" value="ER"/>
</dbReference>
<proteinExistence type="predicted"/>
<dbReference type="GO" id="GO:0070402">
    <property type="term" value="F:NADPH binding"/>
    <property type="evidence" value="ECO:0007669"/>
    <property type="project" value="TreeGrafter"/>
</dbReference>
<dbReference type="SMART" id="SM00829">
    <property type="entry name" value="PKS_ER"/>
    <property type="match status" value="1"/>
</dbReference>
<dbReference type="EMBL" id="JABASA010000029">
    <property type="protein sequence ID" value="NMD49924.1"/>
    <property type="molecule type" value="Genomic_DNA"/>
</dbReference>
<dbReference type="InterPro" id="IPR036291">
    <property type="entry name" value="NAD(P)-bd_dom_sf"/>
</dbReference>
<name>A0A7X9LF99_STRRT</name>
<dbReference type="InterPro" id="IPR011032">
    <property type="entry name" value="GroES-like_sf"/>
</dbReference>
<dbReference type="SUPFAM" id="SSF51735">
    <property type="entry name" value="NAD(P)-binding Rossmann-fold domains"/>
    <property type="match status" value="1"/>
</dbReference>
<evidence type="ECO:0000256" key="1">
    <source>
        <dbReference type="ARBA" id="ARBA00022857"/>
    </source>
</evidence>
<evidence type="ECO:0000313" key="5">
    <source>
        <dbReference type="Proteomes" id="UP000532121"/>
    </source>
</evidence>
<accession>A0A7X9LF99</accession>
<dbReference type="PANTHER" id="PTHR48106:SF18">
    <property type="entry name" value="QUINONE OXIDOREDUCTASE PIG3"/>
    <property type="match status" value="1"/>
</dbReference>
<dbReference type="GO" id="GO:0016651">
    <property type="term" value="F:oxidoreductase activity, acting on NAD(P)H"/>
    <property type="evidence" value="ECO:0007669"/>
    <property type="project" value="TreeGrafter"/>
</dbReference>
<keyword evidence="2" id="KW-0560">Oxidoreductase</keyword>
<dbReference type="AlphaFoldDB" id="A0A7X9LF99"/>
<protein>
    <submittedName>
        <fullName evidence="4">Zinc-binding dehydrogenase</fullName>
    </submittedName>
</protein>
<dbReference type="Gene3D" id="3.90.180.10">
    <property type="entry name" value="Medium-chain alcohol dehydrogenases, catalytic domain"/>
    <property type="match status" value="1"/>
</dbReference>
<feature type="domain" description="Enoyl reductase (ER)" evidence="3">
    <location>
        <begin position="10"/>
        <end position="314"/>
    </location>
</feature>
<dbReference type="RefSeq" id="WP_193524023.1">
    <property type="nucleotide sequence ID" value="NZ_JABASA010000029.1"/>
</dbReference>
<organism evidence="4 5">
    <name type="scientific">Streptococcus ratti</name>
    <dbReference type="NCBI Taxonomy" id="1341"/>
    <lineage>
        <taxon>Bacteria</taxon>
        <taxon>Bacillati</taxon>
        <taxon>Bacillota</taxon>
        <taxon>Bacilli</taxon>
        <taxon>Lactobacillales</taxon>
        <taxon>Streptococcaceae</taxon>
        <taxon>Streptococcus</taxon>
    </lineage>
</organism>
<dbReference type="InterPro" id="IPR013154">
    <property type="entry name" value="ADH-like_N"/>
</dbReference>
<sequence>MKAAVVYKAGGPDAFVIEDRPLPKLKAGWSLIKVLGFGINHSEIFTRQGLSPSVTFPRILGIECIGEVVQTRSPYLKANQQIISIMGEMGRNFDGSYAEYTLLPDEQIYPVKTDLPIEKLAALPETYYTAYGAFKNLQIKAGDVTLIRGASSGVGLAMLGLIKAQFPQNKVFGSSRHLEKEAVLLNLGYDEIILDENNVLQTDLSFDKILELIGPASVKDSFDHINEQGIVCSNGQLGGRWYLEDFDPIMELKHNSYLTSFYSGNVDQKRLQEMLDYVAKFQVPIRVERTFKLEDISKAHAYIESAAGFGKVIVLN</sequence>
<dbReference type="SUPFAM" id="SSF50129">
    <property type="entry name" value="GroES-like"/>
    <property type="match status" value="1"/>
</dbReference>
<reference evidence="4 5" key="1">
    <citation type="submission" date="2020-04" db="EMBL/GenBank/DDBJ databases">
        <title>MicrobeNet Type strains.</title>
        <authorList>
            <person name="Nicholson A.C."/>
        </authorList>
    </citation>
    <scope>NUCLEOTIDE SEQUENCE [LARGE SCALE GENOMIC DNA]</scope>
    <source>
        <strain evidence="4 5">DSM 22768</strain>
    </source>
</reference>
<gene>
    <name evidence="4" type="ORF">HHO37_09780</name>
</gene>
<evidence type="ECO:0000256" key="2">
    <source>
        <dbReference type="ARBA" id="ARBA00023002"/>
    </source>
</evidence>
<evidence type="ECO:0000313" key="4">
    <source>
        <dbReference type="EMBL" id="NMD49924.1"/>
    </source>
</evidence>
<dbReference type="Pfam" id="PF08240">
    <property type="entry name" value="ADH_N"/>
    <property type="match status" value="1"/>
</dbReference>
<keyword evidence="1" id="KW-0521">NADP</keyword>
<dbReference type="Pfam" id="PF13602">
    <property type="entry name" value="ADH_zinc_N_2"/>
    <property type="match status" value="1"/>
</dbReference>
<comment type="caution">
    <text evidence="4">The sequence shown here is derived from an EMBL/GenBank/DDBJ whole genome shotgun (WGS) entry which is preliminary data.</text>
</comment>
<dbReference type="Proteomes" id="UP000532121">
    <property type="component" value="Unassembled WGS sequence"/>
</dbReference>
<evidence type="ECO:0000259" key="3">
    <source>
        <dbReference type="SMART" id="SM00829"/>
    </source>
</evidence>
<dbReference type="Gene3D" id="3.40.50.720">
    <property type="entry name" value="NAD(P)-binding Rossmann-like Domain"/>
    <property type="match status" value="1"/>
</dbReference>